<feature type="transmembrane region" description="Helical" evidence="2">
    <location>
        <begin position="12"/>
        <end position="31"/>
    </location>
</feature>
<dbReference type="InterPro" id="IPR000182">
    <property type="entry name" value="GNAT_dom"/>
</dbReference>
<protein>
    <submittedName>
        <fullName evidence="4">Acetyltransferase</fullName>
    </submittedName>
</protein>
<evidence type="ECO:0000313" key="4">
    <source>
        <dbReference type="EMBL" id="AFL89713.1"/>
    </source>
</evidence>
<dbReference type="STRING" id="926566.Terro_3499"/>
<dbReference type="HOGENOM" id="CLU_825445_0_0_0"/>
<keyword evidence="5" id="KW-1185">Reference proteome</keyword>
<accession>I3ZKE5</accession>
<keyword evidence="2" id="KW-0472">Membrane</keyword>
<dbReference type="PANTHER" id="PTHR13947">
    <property type="entry name" value="GNAT FAMILY N-ACETYLTRANSFERASE"/>
    <property type="match status" value="1"/>
</dbReference>
<keyword evidence="1 4" id="KW-0808">Transferase</keyword>
<dbReference type="AlphaFoldDB" id="I3ZKE5"/>
<dbReference type="InterPro" id="IPR016181">
    <property type="entry name" value="Acyl_CoA_acyltransferase"/>
</dbReference>
<feature type="domain" description="N-acetyltransferase" evidence="3">
    <location>
        <begin position="223"/>
        <end position="364"/>
    </location>
</feature>
<dbReference type="EMBL" id="CP003379">
    <property type="protein sequence ID" value="AFL89713.1"/>
    <property type="molecule type" value="Genomic_DNA"/>
</dbReference>
<dbReference type="GO" id="GO:0008080">
    <property type="term" value="F:N-acetyltransferase activity"/>
    <property type="evidence" value="ECO:0007669"/>
    <property type="project" value="InterPro"/>
</dbReference>
<dbReference type="PANTHER" id="PTHR13947:SF37">
    <property type="entry name" value="LD18367P"/>
    <property type="match status" value="1"/>
</dbReference>
<dbReference type="Gene3D" id="3.40.630.30">
    <property type="match status" value="1"/>
</dbReference>
<evidence type="ECO:0000259" key="3">
    <source>
        <dbReference type="PROSITE" id="PS51186"/>
    </source>
</evidence>
<dbReference type="InterPro" id="IPR050769">
    <property type="entry name" value="NAT_camello-type"/>
</dbReference>
<reference evidence="4 5" key="1">
    <citation type="submission" date="2012-06" db="EMBL/GenBank/DDBJ databases">
        <title>Complete genome of Terriglobus roseus DSM 18391.</title>
        <authorList>
            <consortium name="US DOE Joint Genome Institute (JGI-PGF)"/>
            <person name="Lucas S."/>
            <person name="Copeland A."/>
            <person name="Lapidus A."/>
            <person name="Glavina del Rio T."/>
            <person name="Dalin E."/>
            <person name="Tice H."/>
            <person name="Bruce D."/>
            <person name="Goodwin L."/>
            <person name="Pitluck S."/>
            <person name="Peters L."/>
            <person name="Mikhailova N."/>
            <person name="Munk A.C.C."/>
            <person name="Kyrpides N."/>
            <person name="Mavromatis K."/>
            <person name="Ivanova N."/>
            <person name="Brettin T."/>
            <person name="Detter J.C."/>
            <person name="Han C."/>
            <person name="Larimer F."/>
            <person name="Land M."/>
            <person name="Hauser L."/>
            <person name="Markowitz V."/>
            <person name="Cheng J.-F."/>
            <person name="Hugenholtz P."/>
            <person name="Woyke T."/>
            <person name="Wu D."/>
            <person name="Brambilla E."/>
            <person name="Klenk H.-P."/>
            <person name="Eisen J.A."/>
        </authorList>
    </citation>
    <scope>NUCLEOTIDE SEQUENCE [LARGE SCALE GENOMIC DNA]</scope>
    <source>
        <strain evidence="5">DSM 18391 / NRRL B-41598 / KBS 63</strain>
    </source>
</reference>
<sequence length="364" mass="41486">MRTIKVPPQRNAALYGGKAATLLFGCALPYGPFVLDRYDIRDLRLFTGRDLRPLLAEEARQWRERLRWDYTQSIELLISYLDSRILPGFVAVDRATAEVHGYCFSVYETQKAVVGDVFAIGEFARDLEVTLLHHLLPMLQHTPGVDRVESQLLLESDGLQGPFQECDFRSYTRLFMEADLPHQRELIAENSLVRRPDEPAPQLPQYLKLTRWIPPHYQPAGDLIHRCYEGHGDSYINDQYRSVQGSLRFLHNIVRFPGCGVFDAENSFVVRDDRSGQLEALALVSRVEPDVAHVTQLCVSPRRRGYGLGQMLLRHVATSLAAKGMQAITLTVTEANHPALKLYESLGFRTRMTFCANVWTRTRS</sequence>
<evidence type="ECO:0000256" key="1">
    <source>
        <dbReference type="ARBA" id="ARBA00022679"/>
    </source>
</evidence>
<evidence type="ECO:0000313" key="5">
    <source>
        <dbReference type="Proteomes" id="UP000006056"/>
    </source>
</evidence>
<evidence type="ECO:0000256" key="2">
    <source>
        <dbReference type="SAM" id="Phobius"/>
    </source>
</evidence>
<dbReference type="CDD" id="cd04301">
    <property type="entry name" value="NAT_SF"/>
    <property type="match status" value="1"/>
</dbReference>
<gene>
    <name evidence="4" type="ordered locus">Terro_3499</name>
</gene>
<organism evidence="4 5">
    <name type="scientific">Terriglobus roseus (strain DSM 18391 / NRRL B-41598 / KBS 63)</name>
    <dbReference type="NCBI Taxonomy" id="926566"/>
    <lineage>
        <taxon>Bacteria</taxon>
        <taxon>Pseudomonadati</taxon>
        <taxon>Acidobacteriota</taxon>
        <taxon>Terriglobia</taxon>
        <taxon>Terriglobales</taxon>
        <taxon>Acidobacteriaceae</taxon>
        <taxon>Terriglobus</taxon>
    </lineage>
</organism>
<dbReference type="PROSITE" id="PS51186">
    <property type="entry name" value="GNAT"/>
    <property type="match status" value="1"/>
</dbReference>
<dbReference type="KEGG" id="trs:Terro_3499"/>
<keyword evidence="2" id="KW-1133">Transmembrane helix</keyword>
<keyword evidence="2" id="KW-0812">Transmembrane</keyword>
<dbReference type="Pfam" id="PF00583">
    <property type="entry name" value="Acetyltransf_1"/>
    <property type="match status" value="1"/>
</dbReference>
<name>I3ZKE5_TERRK</name>
<dbReference type="SUPFAM" id="SSF55729">
    <property type="entry name" value="Acyl-CoA N-acyltransferases (Nat)"/>
    <property type="match status" value="1"/>
</dbReference>
<dbReference type="eggNOG" id="COG0456">
    <property type="taxonomic scope" value="Bacteria"/>
</dbReference>
<dbReference type="Proteomes" id="UP000006056">
    <property type="component" value="Chromosome"/>
</dbReference>
<proteinExistence type="predicted"/>